<dbReference type="KEGG" id="pda:103710136"/>
<keyword evidence="9" id="KW-0732">Signal</keyword>
<dbReference type="GO" id="GO:0016787">
    <property type="term" value="F:hydrolase activity"/>
    <property type="evidence" value="ECO:0007669"/>
    <property type="project" value="UniProtKB-KW"/>
</dbReference>
<evidence type="ECO:0000259" key="10">
    <source>
        <dbReference type="Pfam" id="PF13359"/>
    </source>
</evidence>
<keyword evidence="7" id="KW-0539">Nucleus</keyword>
<dbReference type="GO" id="GO:0046872">
    <property type="term" value="F:metal ion binding"/>
    <property type="evidence" value="ECO:0007669"/>
    <property type="project" value="UniProtKB-KW"/>
</dbReference>
<keyword evidence="5" id="KW-0479">Metal-binding</keyword>
<dbReference type="GO" id="GO:0004518">
    <property type="term" value="F:nuclease activity"/>
    <property type="evidence" value="ECO:0007669"/>
    <property type="project" value="UniProtKB-KW"/>
</dbReference>
<evidence type="ECO:0000256" key="8">
    <source>
        <dbReference type="SAM" id="MobiDB-lite"/>
    </source>
</evidence>
<dbReference type="RefSeq" id="XP_038971865.1">
    <property type="nucleotide sequence ID" value="XM_039115937.1"/>
</dbReference>
<feature type="region of interest" description="Disordered" evidence="8">
    <location>
        <begin position="82"/>
        <end position="120"/>
    </location>
</feature>
<dbReference type="Proteomes" id="UP000228380">
    <property type="component" value="Unplaced"/>
</dbReference>
<keyword evidence="4" id="KW-0540">Nuclease</keyword>
<dbReference type="InterPro" id="IPR045249">
    <property type="entry name" value="HARBI1-like"/>
</dbReference>
<evidence type="ECO:0000256" key="4">
    <source>
        <dbReference type="ARBA" id="ARBA00022722"/>
    </source>
</evidence>
<dbReference type="AlphaFoldDB" id="A0A8B8ZCP5"/>
<evidence type="ECO:0000256" key="2">
    <source>
        <dbReference type="ARBA" id="ARBA00004123"/>
    </source>
</evidence>
<comment type="similarity">
    <text evidence="3">Belongs to the HARBI1 family.</text>
</comment>
<dbReference type="PANTHER" id="PTHR22930">
    <property type="match status" value="1"/>
</dbReference>
<dbReference type="GO" id="GO:0005634">
    <property type="term" value="C:nucleus"/>
    <property type="evidence" value="ECO:0007669"/>
    <property type="project" value="UniProtKB-SubCell"/>
</dbReference>
<sequence length="442" mass="47540">MEPRLVAALVSSLVTQALLLLLLLSLPFSSSIPPPPPSSSSPLLPNLLLPFSSSPPPPPPPPLLAFLFPHLAASSSFFLRGDKKRKREREQADIEGEDKRGGEEEEEEAASCSSSSRSSSIVASPDHFRLSFRMSAATFEWLSGLLDPLLDCRDPAGSPLRLPGPARLALALARIASGAPYRELAARFAVPEPAARFCARHLCRVLCTNFRFWLAFPAPPDLRPVAAAFRSLGLPDCCGALACARFDGSIAAQIVADASSRILSIAAGFRGDRSDSSILRCSSLYKDAERGRLLGPDQYLVGDGEYPLLPWLMVPFADPVRGSCEEDFNAVHGSMCRPALRAVASLRNWGVLSRLGEEEDAKAAAACIGTCAILHNVLLMREDYSALVDVARECPARPEQGVGGEDAGFEDITAERKAFVVRSALAMRARAIRDASRHLVCP</sequence>
<evidence type="ECO:0000313" key="11">
    <source>
        <dbReference type="Proteomes" id="UP000228380"/>
    </source>
</evidence>
<dbReference type="OrthoDB" id="2668416at2759"/>
<dbReference type="GeneID" id="103710136"/>
<feature type="compositionally biased region" description="Low complexity" evidence="8">
    <location>
        <begin position="110"/>
        <end position="120"/>
    </location>
</feature>
<dbReference type="InterPro" id="IPR027806">
    <property type="entry name" value="HARBI1_dom"/>
</dbReference>
<protein>
    <submittedName>
        <fullName evidence="12">Protein ALP1-like</fullName>
    </submittedName>
</protein>
<evidence type="ECO:0000256" key="3">
    <source>
        <dbReference type="ARBA" id="ARBA00006958"/>
    </source>
</evidence>
<gene>
    <name evidence="12" type="primary">LOC103710136</name>
</gene>
<evidence type="ECO:0000256" key="5">
    <source>
        <dbReference type="ARBA" id="ARBA00022723"/>
    </source>
</evidence>
<dbReference type="Pfam" id="PF13359">
    <property type="entry name" value="DDE_Tnp_4"/>
    <property type="match status" value="1"/>
</dbReference>
<keyword evidence="11" id="KW-1185">Reference proteome</keyword>
<reference evidence="12" key="1">
    <citation type="submission" date="2025-08" db="UniProtKB">
        <authorList>
            <consortium name="RefSeq"/>
        </authorList>
    </citation>
    <scope>IDENTIFICATION</scope>
    <source>
        <tissue evidence="12">Young leaves</tissue>
    </source>
</reference>
<evidence type="ECO:0000256" key="6">
    <source>
        <dbReference type="ARBA" id="ARBA00022801"/>
    </source>
</evidence>
<dbReference type="PANTHER" id="PTHR22930:SF190">
    <property type="entry name" value="OS06G0164500 PROTEIN"/>
    <property type="match status" value="1"/>
</dbReference>
<accession>A0A8B8ZCP5</accession>
<name>A0A8B8ZCP5_PHODC</name>
<feature type="compositionally biased region" description="Basic and acidic residues" evidence="8">
    <location>
        <begin position="88"/>
        <end position="102"/>
    </location>
</feature>
<organism evidence="11 12">
    <name type="scientific">Phoenix dactylifera</name>
    <name type="common">Date palm</name>
    <dbReference type="NCBI Taxonomy" id="42345"/>
    <lineage>
        <taxon>Eukaryota</taxon>
        <taxon>Viridiplantae</taxon>
        <taxon>Streptophyta</taxon>
        <taxon>Embryophyta</taxon>
        <taxon>Tracheophyta</taxon>
        <taxon>Spermatophyta</taxon>
        <taxon>Magnoliopsida</taxon>
        <taxon>Liliopsida</taxon>
        <taxon>Arecaceae</taxon>
        <taxon>Coryphoideae</taxon>
        <taxon>Phoeniceae</taxon>
        <taxon>Phoenix</taxon>
    </lineage>
</organism>
<evidence type="ECO:0000256" key="7">
    <source>
        <dbReference type="ARBA" id="ARBA00023242"/>
    </source>
</evidence>
<evidence type="ECO:0000256" key="1">
    <source>
        <dbReference type="ARBA" id="ARBA00001968"/>
    </source>
</evidence>
<proteinExistence type="inferred from homology"/>
<evidence type="ECO:0000313" key="12">
    <source>
        <dbReference type="RefSeq" id="XP_038971865.1"/>
    </source>
</evidence>
<feature type="signal peptide" evidence="9">
    <location>
        <begin position="1"/>
        <end position="31"/>
    </location>
</feature>
<comment type="subcellular location">
    <subcellularLocation>
        <location evidence="2">Nucleus</location>
    </subcellularLocation>
</comment>
<evidence type="ECO:0000256" key="9">
    <source>
        <dbReference type="SAM" id="SignalP"/>
    </source>
</evidence>
<feature type="domain" description="DDE Tnp4" evidence="10">
    <location>
        <begin position="249"/>
        <end position="376"/>
    </location>
</feature>
<comment type="cofactor">
    <cofactor evidence="1">
        <name>a divalent metal cation</name>
        <dbReference type="ChEBI" id="CHEBI:60240"/>
    </cofactor>
</comment>
<feature type="chain" id="PRO_5034320416" evidence="9">
    <location>
        <begin position="32"/>
        <end position="442"/>
    </location>
</feature>
<keyword evidence="6" id="KW-0378">Hydrolase</keyword>